<comment type="pathway">
    <text evidence="2">Purine metabolism; urate degradation; (S)-allantoin from urate: step 3/3.</text>
</comment>
<keyword evidence="5" id="KW-0210">Decarboxylase</keyword>
<protein>
    <recommendedName>
        <fullName evidence="3">2-oxo-4-hydroxy-4-carboxy-5-ureidoimidazoline decarboxylase</fullName>
        <ecNumber evidence="3">4.1.1.97</ecNumber>
    </recommendedName>
</protein>
<evidence type="ECO:0000259" key="7">
    <source>
        <dbReference type="Pfam" id="PF09349"/>
    </source>
</evidence>
<dbReference type="EC" id="4.1.1.97" evidence="3"/>
<evidence type="ECO:0000256" key="6">
    <source>
        <dbReference type="ARBA" id="ARBA00023239"/>
    </source>
</evidence>
<dbReference type="GO" id="GO:0019628">
    <property type="term" value="P:urate catabolic process"/>
    <property type="evidence" value="ECO:0007669"/>
    <property type="project" value="UniProtKB-UniPathway"/>
</dbReference>
<dbReference type="PANTHER" id="PTHR43466">
    <property type="entry name" value="2-OXO-4-HYDROXY-4-CARBOXY-5-UREIDOIMIDAZOLINE DECARBOXYLASE-RELATED"/>
    <property type="match status" value="1"/>
</dbReference>
<comment type="catalytic activity">
    <reaction evidence="1">
        <text>5-hydroxy-2-oxo-4-ureido-2,5-dihydro-1H-imidazole-5-carboxylate + H(+) = (S)-allantoin + CO2</text>
        <dbReference type="Rhea" id="RHEA:26301"/>
        <dbReference type="ChEBI" id="CHEBI:15378"/>
        <dbReference type="ChEBI" id="CHEBI:15678"/>
        <dbReference type="ChEBI" id="CHEBI:16526"/>
        <dbReference type="ChEBI" id="CHEBI:58639"/>
        <dbReference type="EC" id="4.1.1.97"/>
    </reaction>
</comment>
<dbReference type="Pfam" id="PF09349">
    <property type="entry name" value="OHCU_decarbox"/>
    <property type="match status" value="1"/>
</dbReference>
<dbReference type="PANTHER" id="PTHR43466:SF1">
    <property type="entry name" value="2-OXO-4-HYDROXY-4-CARBOXY-5-UREIDOIMIDAZOLINE DECARBOXYLASE-RELATED"/>
    <property type="match status" value="1"/>
</dbReference>
<dbReference type="UniPathway" id="UPA00394">
    <property type="reaction ID" value="UER00652"/>
</dbReference>
<dbReference type="SUPFAM" id="SSF158694">
    <property type="entry name" value="UraD-Like"/>
    <property type="match status" value="1"/>
</dbReference>
<comment type="caution">
    <text evidence="8">The sequence shown here is derived from an EMBL/GenBank/DDBJ whole genome shotgun (WGS) entry which is preliminary data.</text>
</comment>
<dbReference type="EMBL" id="JACJVP010000077">
    <property type="protein sequence ID" value="MBB6675454.1"/>
    <property type="molecule type" value="Genomic_DNA"/>
</dbReference>
<proteinExistence type="predicted"/>
<dbReference type="GO" id="GO:0000255">
    <property type="term" value="P:allantoin metabolic process"/>
    <property type="evidence" value="ECO:0007669"/>
    <property type="project" value="InterPro"/>
</dbReference>
<evidence type="ECO:0000256" key="5">
    <source>
        <dbReference type="ARBA" id="ARBA00022793"/>
    </source>
</evidence>
<evidence type="ECO:0000256" key="4">
    <source>
        <dbReference type="ARBA" id="ARBA00022631"/>
    </source>
</evidence>
<accession>A0A7X0S0J7</accession>
<evidence type="ECO:0000256" key="2">
    <source>
        <dbReference type="ARBA" id="ARBA00004754"/>
    </source>
</evidence>
<reference evidence="8 9" key="1">
    <citation type="submission" date="2020-08" db="EMBL/GenBank/DDBJ databases">
        <title>Cohnella phylogeny.</title>
        <authorList>
            <person name="Dunlap C."/>
        </authorList>
    </citation>
    <scope>NUCLEOTIDE SEQUENCE [LARGE SCALE GENOMIC DNA]</scope>
    <source>
        <strain evidence="8 9">DSM 28246</strain>
    </source>
</reference>
<gene>
    <name evidence="8" type="primary">uraD</name>
    <name evidence="8" type="ORF">H7C19_32825</name>
</gene>
<organism evidence="8 9">
    <name type="scientific">Cohnella nanjingensis</name>
    <dbReference type="NCBI Taxonomy" id="1387779"/>
    <lineage>
        <taxon>Bacteria</taxon>
        <taxon>Bacillati</taxon>
        <taxon>Bacillota</taxon>
        <taxon>Bacilli</taxon>
        <taxon>Bacillales</taxon>
        <taxon>Paenibacillaceae</taxon>
        <taxon>Cohnella</taxon>
    </lineage>
</organism>
<feature type="domain" description="Oxo-4-hydroxy-4-carboxy-5-ureidoimidazoline decarboxylase" evidence="7">
    <location>
        <begin position="15"/>
        <end position="166"/>
    </location>
</feature>
<keyword evidence="6 8" id="KW-0456">Lyase</keyword>
<dbReference type="InterPro" id="IPR036778">
    <property type="entry name" value="OHCU_decarboxylase_sf"/>
</dbReference>
<keyword evidence="4" id="KW-0659">Purine metabolism</keyword>
<dbReference type="Proteomes" id="UP000547209">
    <property type="component" value="Unassembled WGS sequence"/>
</dbReference>
<dbReference type="GO" id="GO:0006144">
    <property type="term" value="P:purine nucleobase metabolic process"/>
    <property type="evidence" value="ECO:0007669"/>
    <property type="project" value="UniProtKB-KW"/>
</dbReference>
<dbReference type="AlphaFoldDB" id="A0A7X0S0J7"/>
<evidence type="ECO:0000313" key="8">
    <source>
        <dbReference type="EMBL" id="MBB6675454.1"/>
    </source>
</evidence>
<evidence type="ECO:0000256" key="1">
    <source>
        <dbReference type="ARBA" id="ARBA00001163"/>
    </source>
</evidence>
<keyword evidence="9" id="KW-1185">Reference proteome</keyword>
<dbReference type="Gene3D" id="1.10.3330.10">
    <property type="entry name" value="Oxo-4-hydroxy-4-carboxy-5-ureidoimidazoline decarboxylase"/>
    <property type="match status" value="1"/>
</dbReference>
<sequence length="171" mass="18679">MSAAPHKIPMLVVSKMSRAQFVGVLGGIFEHSPWVAEQAWEARPFRTREALHEAMMTAVAASPEARILELLCAHPDLGTRLAVTDYSASEQQGAGLDRLTPEEYGTFSAANRAYVDKFGFPFILAVRGKTKDDILEAMKARQANEPAAERAEALAQIKQITGWRLADLLGA</sequence>
<dbReference type="NCBIfam" id="TIGR03164">
    <property type="entry name" value="UHCUDC"/>
    <property type="match status" value="1"/>
</dbReference>
<name>A0A7X0S0J7_9BACL</name>
<evidence type="ECO:0000313" key="9">
    <source>
        <dbReference type="Proteomes" id="UP000547209"/>
    </source>
</evidence>
<dbReference type="InterPro" id="IPR017580">
    <property type="entry name" value="OHCU_decarboxylase-1"/>
</dbReference>
<dbReference type="InterPro" id="IPR018020">
    <property type="entry name" value="OHCU_decarboxylase"/>
</dbReference>
<evidence type="ECO:0000256" key="3">
    <source>
        <dbReference type="ARBA" id="ARBA00012257"/>
    </source>
</evidence>
<dbReference type="RefSeq" id="WP_185673306.1">
    <property type="nucleotide sequence ID" value="NZ_JACJVP010000077.1"/>
</dbReference>
<dbReference type="GO" id="GO:0051997">
    <property type="term" value="F:2-oxo-4-hydroxy-4-carboxy-5-ureidoimidazoline decarboxylase activity"/>
    <property type="evidence" value="ECO:0007669"/>
    <property type="project" value="UniProtKB-EC"/>
</dbReference>